<keyword evidence="2" id="KW-1185">Reference proteome</keyword>
<proteinExistence type="predicted"/>
<organism evidence="1 2">
    <name type="scientific">Brevundimonas phage vB_BpoS-Kabachok</name>
    <dbReference type="NCBI Taxonomy" id="2948600"/>
    <lineage>
        <taxon>Viruses</taxon>
        <taxon>Duplodnaviria</taxon>
        <taxon>Heunggongvirae</taxon>
        <taxon>Uroviricota</taxon>
        <taxon>Caudoviricetes</taxon>
        <taxon>Jeanschmidtviridae</taxon>
        <taxon>Marchewkavirus</taxon>
        <taxon>Marchewkavirus kabachok</taxon>
    </lineage>
</organism>
<reference evidence="1" key="1">
    <citation type="submission" date="2022-05" db="EMBL/GenBank/DDBJ databases">
        <authorList>
            <person name="Friedrich I."/>
            <person name="Poehlein A."/>
            <person name="Schneider D."/>
            <person name="Hertel R."/>
            <person name="Daniel R."/>
        </authorList>
    </citation>
    <scope>NUCLEOTIDE SEQUENCE</scope>
</reference>
<sequence>MMDYSVKPPRGTPAAVYIVPLPSGWDGEFRCYNMRDPDGIAYIYEKDKRWYIAGVDPVGITRNGKFAGLQTAPARLKPARIKGPPRKRRPAAVAA</sequence>
<evidence type="ECO:0000313" key="2">
    <source>
        <dbReference type="Proteomes" id="UP001056685"/>
    </source>
</evidence>
<dbReference type="Proteomes" id="UP001056685">
    <property type="component" value="Segment"/>
</dbReference>
<gene>
    <name evidence="1" type="ORF">KABACHOK_01610</name>
</gene>
<accession>A0A9E7MPZ9</accession>
<name>A0A9E7MPZ9_9CAUD</name>
<evidence type="ECO:0000313" key="1">
    <source>
        <dbReference type="EMBL" id="USN13997.1"/>
    </source>
</evidence>
<dbReference type="EMBL" id="ON529852">
    <property type="protein sequence ID" value="USN13997.1"/>
    <property type="molecule type" value="Genomic_DNA"/>
</dbReference>
<protein>
    <submittedName>
        <fullName evidence="1">Uncharacterized protein</fullName>
    </submittedName>
</protein>